<dbReference type="Proteomes" id="UP000441522">
    <property type="component" value="Unassembled WGS sequence"/>
</dbReference>
<name>A0A6I0IAI7_PHOVU</name>
<gene>
    <name evidence="1" type="ORF">GAS29_01660</name>
</gene>
<sequence length="347" mass="41053">MRRGYKVVCNTAAGRHRYMNLLIPYVLDNDIVDRYDIWVNTLNPVDLRFFELLAQKYSKIKLVYIEDNKFSGLKSLFEFYKYCTEEDTIYVKLDDDLIWFEPDAITRMIDFRIDNPDYFIVSPLVINNCSGTYLLQNGGKIRLKKYLSPTMTWESAWCSATFAYQLLDWFQKKVRDDSYKELHMGKKPIGMLRFSINMIVWFGATFKEFGGVCPKGENDEEYFSVIKPTQLGVANCINADVLVAHFAFTYQREDLDKTDMLLKYENLIRSKKDKVCSLYEEIKCLTLMAKENVNIEIPHYDDCRSKKNGFREFLRTRRIPGTFYDLGRIYCRLKEHKIEFDDILFSK</sequence>
<organism evidence="1 2">
    <name type="scientific">Phocaeicola vulgatus</name>
    <name type="common">Bacteroides vulgatus</name>
    <dbReference type="NCBI Taxonomy" id="821"/>
    <lineage>
        <taxon>Bacteria</taxon>
        <taxon>Pseudomonadati</taxon>
        <taxon>Bacteroidota</taxon>
        <taxon>Bacteroidia</taxon>
        <taxon>Bacteroidales</taxon>
        <taxon>Bacteroidaceae</taxon>
        <taxon>Phocaeicola</taxon>
    </lineage>
</organism>
<comment type="caution">
    <text evidence="1">The sequence shown here is derived from an EMBL/GenBank/DDBJ whole genome shotgun (WGS) entry which is preliminary data.</text>
</comment>
<reference evidence="1 2" key="1">
    <citation type="journal article" date="2019" name="Nat. Med.">
        <title>A library of human gut bacterial isolates paired with longitudinal multiomics data enables mechanistic microbiome research.</title>
        <authorList>
            <person name="Poyet M."/>
            <person name="Groussin M."/>
            <person name="Gibbons S.M."/>
            <person name="Avila-Pacheco J."/>
            <person name="Jiang X."/>
            <person name="Kearney S.M."/>
            <person name="Perrotta A.R."/>
            <person name="Berdy B."/>
            <person name="Zhao S."/>
            <person name="Lieberman T.D."/>
            <person name="Swanson P.K."/>
            <person name="Smith M."/>
            <person name="Roesemann S."/>
            <person name="Alexander J.E."/>
            <person name="Rich S.A."/>
            <person name="Livny J."/>
            <person name="Vlamakis H."/>
            <person name="Clish C."/>
            <person name="Bullock K."/>
            <person name="Deik A."/>
            <person name="Scott J."/>
            <person name="Pierce K.A."/>
            <person name="Xavier R.J."/>
            <person name="Alm E.J."/>
        </authorList>
    </citation>
    <scope>NUCLEOTIDE SEQUENCE [LARGE SCALE GENOMIC DNA]</scope>
    <source>
        <strain evidence="1 2">BIOML-A5</strain>
    </source>
</reference>
<dbReference type="Gene3D" id="3.90.550.10">
    <property type="entry name" value="Spore Coat Polysaccharide Biosynthesis Protein SpsA, Chain A"/>
    <property type="match status" value="1"/>
</dbReference>
<protein>
    <recommendedName>
        <fullName evidence="3">Glycosyltransferase family 2 protein</fullName>
    </recommendedName>
</protein>
<proteinExistence type="predicted"/>
<evidence type="ECO:0008006" key="3">
    <source>
        <dbReference type="Google" id="ProtNLM"/>
    </source>
</evidence>
<dbReference type="AlphaFoldDB" id="A0A6I0IAI7"/>
<dbReference type="SUPFAM" id="SSF53448">
    <property type="entry name" value="Nucleotide-diphospho-sugar transferases"/>
    <property type="match status" value="1"/>
</dbReference>
<evidence type="ECO:0000313" key="2">
    <source>
        <dbReference type="Proteomes" id="UP000441522"/>
    </source>
</evidence>
<dbReference type="InterPro" id="IPR029044">
    <property type="entry name" value="Nucleotide-diphossugar_trans"/>
</dbReference>
<accession>A0A6I0IAI7</accession>
<evidence type="ECO:0000313" key="1">
    <source>
        <dbReference type="EMBL" id="KAB3860327.1"/>
    </source>
</evidence>
<dbReference type="EMBL" id="WCWW01000002">
    <property type="protein sequence ID" value="KAB3860327.1"/>
    <property type="molecule type" value="Genomic_DNA"/>
</dbReference>